<dbReference type="Pfam" id="PF03188">
    <property type="entry name" value="Cytochrom_B561"/>
    <property type="match status" value="1"/>
</dbReference>
<evidence type="ECO:0000256" key="6">
    <source>
        <dbReference type="RuleBase" id="RU367022"/>
    </source>
</evidence>
<evidence type="ECO:0000259" key="7">
    <source>
        <dbReference type="PROSITE" id="PS50939"/>
    </source>
</evidence>
<dbReference type="GO" id="GO:0016020">
    <property type="term" value="C:membrane"/>
    <property type="evidence" value="ECO:0007669"/>
    <property type="project" value="UniProtKB-SubCell"/>
</dbReference>
<keyword evidence="9" id="KW-1185">Reference proteome</keyword>
<feature type="transmembrane region" description="Helical" evidence="6">
    <location>
        <begin position="44"/>
        <end position="68"/>
    </location>
</feature>
<evidence type="ECO:0000313" key="8">
    <source>
        <dbReference type="EMBL" id="BAM82896.1"/>
    </source>
</evidence>
<feature type="transmembrane region" description="Helical" evidence="6">
    <location>
        <begin position="80"/>
        <end position="98"/>
    </location>
</feature>
<keyword evidence="5 6" id="KW-0472">Membrane</keyword>
<keyword evidence="6" id="KW-0186">Copper</keyword>
<dbReference type="Proteomes" id="UP000007014">
    <property type="component" value="Chromosome 19"/>
</dbReference>
<dbReference type="Gene3D" id="1.20.120.1770">
    <property type="match status" value="1"/>
</dbReference>
<feature type="transmembrane region" description="Helical" evidence="6">
    <location>
        <begin position="305"/>
        <end position="327"/>
    </location>
</feature>
<name>M1UX17_CYAM1</name>
<evidence type="ECO:0000256" key="1">
    <source>
        <dbReference type="ARBA" id="ARBA00022448"/>
    </source>
</evidence>
<dbReference type="KEGG" id="cme:CYME_CMS307C"/>
<dbReference type="PANTHER" id="PTHR12483">
    <property type="entry name" value="SOLUTE CARRIER FAMILY 31 COPPER TRANSPORTERS"/>
    <property type="match status" value="1"/>
</dbReference>
<feature type="domain" description="Cytochrome b561" evidence="7">
    <location>
        <begin position="1"/>
        <end position="175"/>
    </location>
</feature>
<dbReference type="PROSITE" id="PS50939">
    <property type="entry name" value="CYTOCHROME_B561"/>
    <property type="match status" value="1"/>
</dbReference>
<protein>
    <recommendedName>
        <fullName evidence="6">Copper transport protein</fullName>
    </recommendedName>
</protein>
<dbReference type="InterPro" id="IPR006593">
    <property type="entry name" value="Cyt_b561/ferric_Rdtase_TM"/>
</dbReference>
<dbReference type="Pfam" id="PF04145">
    <property type="entry name" value="Ctr"/>
    <property type="match status" value="1"/>
</dbReference>
<evidence type="ECO:0000313" key="9">
    <source>
        <dbReference type="Proteomes" id="UP000007014"/>
    </source>
</evidence>
<keyword evidence="1 6" id="KW-0813">Transport</keyword>
<dbReference type="OMA" id="EIWHEGF"/>
<keyword evidence="2 6" id="KW-0812">Transmembrane</keyword>
<dbReference type="RefSeq" id="XP_005538932.1">
    <property type="nucleotide sequence ID" value="XM_005538875.1"/>
</dbReference>
<organism evidence="8 9">
    <name type="scientific">Cyanidioschyzon merolae (strain NIES-3377 / 10D)</name>
    <name type="common">Unicellular red alga</name>
    <dbReference type="NCBI Taxonomy" id="280699"/>
    <lineage>
        <taxon>Eukaryota</taxon>
        <taxon>Rhodophyta</taxon>
        <taxon>Bangiophyceae</taxon>
        <taxon>Cyanidiales</taxon>
        <taxon>Cyanidiaceae</taxon>
        <taxon>Cyanidioschyzon</taxon>
    </lineage>
</organism>
<dbReference type="SMART" id="SM00665">
    <property type="entry name" value="B561"/>
    <property type="match status" value="1"/>
</dbReference>
<evidence type="ECO:0000256" key="3">
    <source>
        <dbReference type="ARBA" id="ARBA00022982"/>
    </source>
</evidence>
<sequence length="430" mass="47795">MSDRELGLPALMKAHSSLGYLSGGVCLLAGTLVARYARFWRHWYVAHVVLQVTGFLLTLLGFCLTEIWHQGFLVMQDLHAWNGFAFLCLYFGQLWLGMLRPHAASRWRPLWRRAHAAVGVLLVADYIVQLYSGIHRLFRMFNLPNARYFIVWSVALGVFAVSIVLLEPTRWPPSRSVVKHWRLDAQRYAYRTRVLLITITALCAAFLVFLVLLLTNQSFAPWSNDGGMSGMPAMPMHTTFFWYDERGFNLWFSSLVVIGVGRLIAAGILVATLAYTASFALHVVMRSGSPRGPQPAQTNAPKMSWVARALVHVCLVALHYLLMLAVMTYSVPLLLSILIGHGLGALGSNFWRSSGDTAAFNSDTEEKLLEPSAERYASPKIPDGKQDLRVLLNADCCASSTCCGSKCTCEPGRCFCGIEVCSDKRSSCCT</sequence>
<comment type="caution">
    <text evidence="6">Lacks conserved residue(s) required for the propagation of feature annotation.</text>
</comment>
<evidence type="ECO:0000256" key="5">
    <source>
        <dbReference type="ARBA" id="ARBA00023136"/>
    </source>
</evidence>
<reference evidence="8 9" key="2">
    <citation type="journal article" date="2007" name="BMC Biol.">
        <title>A 100%-complete sequence reveals unusually simple genomic features in the hot-spring red alga Cyanidioschyzon merolae.</title>
        <authorList>
            <person name="Nozaki H."/>
            <person name="Takano H."/>
            <person name="Misumi O."/>
            <person name="Terasawa K."/>
            <person name="Matsuzaki M."/>
            <person name="Maruyama S."/>
            <person name="Nishida K."/>
            <person name="Yagisawa F."/>
            <person name="Yoshida Y."/>
            <person name="Fujiwara T."/>
            <person name="Takio S."/>
            <person name="Tamura K."/>
            <person name="Chung S.J."/>
            <person name="Nakamura S."/>
            <person name="Kuroiwa H."/>
            <person name="Tanaka K."/>
            <person name="Sato N."/>
            <person name="Kuroiwa T."/>
        </authorList>
    </citation>
    <scope>NUCLEOTIDE SEQUENCE [LARGE SCALE GENOMIC DNA]</scope>
    <source>
        <strain evidence="8 9">10D</strain>
    </source>
</reference>
<keyword evidence="4 6" id="KW-1133">Transmembrane helix</keyword>
<dbReference type="STRING" id="280699.M1UX17"/>
<feature type="transmembrane region" description="Helical" evidence="6">
    <location>
        <begin position="20"/>
        <end position="37"/>
    </location>
</feature>
<gene>
    <name evidence="8" type="ORF">CYME_CMS307C</name>
</gene>
<dbReference type="GO" id="GO:0005375">
    <property type="term" value="F:copper ion transmembrane transporter activity"/>
    <property type="evidence" value="ECO:0007669"/>
    <property type="project" value="UniProtKB-UniRule"/>
</dbReference>
<feature type="transmembrane region" description="Helical" evidence="6">
    <location>
        <begin position="333"/>
        <end position="351"/>
    </location>
</feature>
<dbReference type="AlphaFoldDB" id="M1UX17"/>
<comment type="similarity">
    <text evidence="6">Belongs to the copper transporter (Ctr) (TC 1.A.56) family. SLC31A subfamily.</text>
</comment>
<comment type="subcellular location">
    <subcellularLocation>
        <location evidence="6">Membrane</location>
        <topology evidence="6">Multi-pass membrane protein</topology>
    </subcellularLocation>
</comment>
<keyword evidence="3" id="KW-0249">Electron transport</keyword>
<evidence type="ECO:0000256" key="4">
    <source>
        <dbReference type="ARBA" id="ARBA00022989"/>
    </source>
</evidence>
<proteinExistence type="inferred from homology"/>
<keyword evidence="6" id="KW-0406">Ion transport</keyword>
<keyword evidence="6" id="KW-0187">Copper transport</keyword>
<dbReference type="GeneID" id="16997218"/>
<evidence type="ECO:0000256" key="2">
    <source>
        <dbReference type="ARBA" id="ARBA00022692"/>
    </source>
</evidence>
<feature type="transmembrane region" description="Helical" evidence="6">
    <location>
        <begin position="110"/>
        <end position="128"/>
    </location>
</feature>
<dbReference type="EMBL" id="AP006501">
    <property type="protein sequence ID" value="BAM82896.1"/>
    <property type="molecule type" value="Genomic_DNA"/>
</dbReference>
<dbReference type="eggNOG" id="KOG4293">
    <property type="taxonomic scope" value="Eukaryota"/>
</dbReference>
<dbReference type="CDD" id="cd08760">
    <property type="entry name" value="Cyt_b561_FRRS1_like"/>
    <property type="match status" value="1"/>
</dbReference>
<feature type="transmembrane region" description="Helical" evidence="6">
    <location>
        <begin position="194"/>
        <end position="214"/>
    </location>
</feature>
<dbReference type="OrthoDB" id="19261at2759"/>
<reference evidence="8 9" key="1">
    <citation type="journal article" date="2004" name="Nature">
        <title>Genome sequence of the ultrasmall unicellular red alga Cyanidioschyzon merolae 10D.</title>
        <authorList>
            <person name="Matsuzaki M."/>
            <person name="Misumi O."/>
            <person name="Shin-i T."/>
            <person name="Maruyama S."/>
            <person name="Takahara M."/>
            <person name="Miyagishima S."/>
            <person name="Mori T."/>
            <person name="Nishida K."/>
            <person name="Yagisawa F."/>
            <person name="Nishida K."/>
            <person name="Yoshida Y."/>
            <person name="Nishimura Y."/>
            <person name="Nakao S."/>
            <person name="Kobayashi T."/>
            <person name="Momoyama Y."/>
            <person name="Higashiyama T."/>
            <person name="Minoda A."/>
            <person name="Sano M."/>
            <person name="Nomoto H."/>
            <person name="Oishi K."/>
            <person name="Hayashi H."/>
            <person name="Ohta F."/>
            <person name="Nishizaka S."/>
            <person name="Haga S."/>
            <person name="Miura S."/>
            <person name="Morishita T."/>
            <person name="Kabeya Y."/>
            <person name="Terasawa K."/>
            <person name="Suzuki Y."/>
            <person name="Ishii Y."/>
            <person name="Asakawa S."/>
            <person name="Takano H."/>
            <person name="Ohta N."/>
            <person name="Kuroiwa H."/>
            <person name="Tanaka K."/>
            <person name="Shimizu N."/>
            <person name="Sugano S."/>
            <person name="Sato N."/>
            <person name="Nozaki H."/>
            <person name="Ogasawara N."/>
            <person name="Kohara Y."/>
            <person name="Kuroiwa T."/>
        </authorList>
    </citation>
    <scope>NUCLEOTIDE SEQUENCE [LARGE SCALE GENOMIC DNA]</scope>
    <source>
        <strain evidence="8 9">10D</strain>
    </source>
</reference>
<dbReference type="HOGENOM" id="CLU_638370_0_0_1"/>
<feature type="transmembrane region" description="Helical" evidence="6">
    <location>
        <begin position="251"/>
        <end position="284"/>
    </location>
</feature>
<dbReference type="Gramene" id="CMS307CT">
    <property type="protein sequence ID" value="CMS307CT"/>
    <property type="gene ID" value="CMS307C"/>
</dbReference>
<dbReference type="InterPro" id="IPR007274">
    <property type="entry name" value="Cop_transporter"/>
</dbReference>
<accession>M1UX17</accession>
<feature type="transmembrane region" description="Helical" evidence="6">
    <location>
        <begin position="148"/>
        <end position="166"/>
    </location>
</feature>